<evidence type="ECO:0000313" key="2">
    <source>
        <dbReference type="EMBL" id="KAK4024650.1"/>
    </source>
</evidence>
<proteinExistence type="predicted"/>
<evidence type="ECO:0000256" key="1">
    <source>
        <dbReference type="SAM" id="MobiDB-lite"/>
    </source>
</evidence>
<keyword evidence="3" id="KW-1185">Reference proteome</keyword>
<sequence>MKSEALNAEHPTPPGSPEPEENDLISNLSDCEVIDNVGPSSEDESSSPEQAPPSSPKRLVRVRNTKINETRFVDDKTYDWETSVDLVRLKRFRTTGKSTHKKSGNRLRAAIRVVDDCDTVRQLQTSYVRDYEELEGIHGRFLRLLIPNLSPVAIISEQNWLHLVMYYHKAVLAFFDDGQSTKPHVSVRYVQALLTCLQCVFRTRKDS</sequence>
<comment type="caution">
    <text evidence="2">The sequence shown here is derived from an EMBL/GenBank/DDBJ whole genome shotgun (WGS) entry which is preliminary data.</text>
</comment>
<feature type="region of interest" description="Disordered" evidence="1">
    <location>
        <begin position="1"/>
        <end position="58"/>
    </location>
</feature>
<dbReference type="Proteomes" id="UP001234178">
    <property type="component" value="Unassembled WGS sequence"/>
</dbReference>
<organism evidence="2 3">
    <name type="scientific">Daphnia magna</name>
    <dbReference type="NCBI Taxonomy" id="35525"/>
    <lineage>
        <taxon>Eukaryota</taxon>
        <taxon>Metazoa</taxon>
        <taxon>Ecdysozoa</taxon>
        <taxon>Arthropoda</taxon>
        <taxon>Crustacea</taxon>
        <taxon>Branchiopoda</taxon>
        <taxon>Diplostraca</taxon>
        <taxon>Cladocera</taxon>
        <taxon>Anomopoda</taxon>
        <taxon>Daphniidae</taxon>
        <taxon>Daphnia</taxon>
    </lineage>
</organism>
<gene>
    <name evidence="2" type="ORF">OUZ56_010072</name>
</gene>
<dbReference type="EMBL" id="JAOYFB010000037">
    <property type="protein sequence ID" value="KAK4024650.1"/>
    <property type="molecule type" value="Genomic_DNA"/>
</dbReference>
<protein>
    <submittedName>
        <fullName evidence="2">Uncharacterized protein</fullName>
    </submittedName>
</protein>
<accession>A0ABR0AHQ8</accession>
<evidence type="ECO:0000313" key="3">
    <source>
        <dbReference type="Proteomes" id="UP001234178"/>
    </source>
</evidence>
<reference evidence="2 3" key="1">
    <citation type="journal article" date="2023" name="Nucleic Acids Res.">
        <title>The hologenome of Daphnia magna reveals possible DNA methylation and microbiome-mediated evolution of the host genome.</title>
        <authorList>
            <person name="Chaturvedi A."/>
            <person name="Li X."/>
            <person name="Dhandapani V."/>
            <person name="Marshall H."/>
            <person name="Kissane S."/>
            <person name="Cuenca-Cambronero M."/>
            <person name="Asole G."/>
            <person name="Calvet F."/>
            <person name="Ruiz-Romero M."/>
            <person name="Marangio P."/>
            <person name="Guigo R."/>
            <person name="Rago D."/>
            <person name="Mirbahai L."/>
            <person name="Eastwood N."/>
            <person name="Colbourne J.K."/>
            <person name="Zhou J."/>
            <person name="Mallon E."/>
            <person name="Orsini L."/>
        </authorList>
    </citation>
    <scope>NUCLEOTIDE SEQUENCE [LARGE SCALE GENOMIC DNA]</scope>
    <source>
        <strain evidence="2">LRV0_1</strain>
    </source>
</reference>
<name>A0ABR0AHQ8_9CRUS</name>